<sequence length="240" mass="27497">MKKFDNLAELYNESLEWPYRKELELPTIKNWLGDTRSLKILDYGCGAGEISRWLANQRCQQVVGYDSSIGMINSAQMHEIKEPLNIEYFSELDALTHHQFDIVVAIYVLPYATNETHLLSLLKSMYRTLTPQGKIIAITLSPDFSADPDYYLPYGFQLIESKPRHDGSCVDLILYTGQKRYTLPAYYYAMQTLENTFLHAGFIHVSTLCHSTSSLEKDPSLFHYIQCPHSVIITATKTIP</sequence>
<feature type="domain" description="Methyltransferase" evidence="2">
    <location>
        <begin position="40"/>
        <end position="133"/>
    </location>
</feature>
<evidence type="ECO:0000256" key="1">
    <source>
        <dbReference type="ARBA" id="ARBA00022679"/>
    </source>
</evidence>
<dbReference type="Gene3D" id="3.40.50.150">
    <property type="entry name" value="Vaccinia Virus protein VP39"/>
    <property type="match status" value="1"/>
</dbReference>
<dbReference type="PANTHER" id="PTHR43861">
    <property type="entry name" value="TRANS-ACONITATE 2-METHYLTRANSFERASE-RELATED"/>
    <property type="match status" value="1"/>
</dbReference>
<keyword evidence="1 3" id="KW-0808">Transferase</keyword>
<gene>
    <name evidence="3" type="ORF">EC835_11312</name>
</gene>
<dbReference type="EMBL" id="SMAS01000013">
    <property type="protein sequence ID" value="TCT29211.1"/>
    <property type="molecule type" value="Genomic_DNA"/>
</dbReference>
<dbReference type="GO" id="GO:0008168">
    <property type="term" value="F:methyltransferase activity"/>
    <property type="evidence" value="ECO:0007669"/>
    <property type="project" value="UniProtKB-KW"/>
</dbReference>
<dbReference type="RefSeq" id="WP_132497209.1">
    <property type="nucleotide sequence ID" value="NZ_SMAS01000013.1"/>
</dbReference>
<organism evidence="3 4">
    <name type="scientific">Providencia alcalifaciens</name>
    <dbReference type="NCBI Taxonomy" id="126385"/>
    <lineage>
        <taxon>Bacteria</taxon>
        <taxon>Pseudomonadati</taxon>
        <taxon>Pseudomonadota</taxon>
        <taxon>Gammaproteobacteria</taxon>
        <taxon>Enterobacterales</taxon>
        <taxon>Morganellaceae</taxon>
        <taxon>Providencia</taxon>
    </lineage>
</organism>
<protein>
    <submittedName>
        <fullName evidence="3">Methyltransferase family protein</fullName>
    </submittedName>
</protein>
<reference evidence="3 4" key="1">
    <citation type="submission" date="2019-03" db="EMBL/GenBank/DDBJ databases">
        <title>Genomic analyses of the natural microbiome of Caenorhabditis elegans.</title>
        <authorList>
            <person name="Samuel B."/>
        </authorList>
    </citation>
    <scope>NUCLEOTIDE SEQUENCE [LARGE SCALE GENOMIC DNA]</scope>
    <source>
        <strain evidence="3 4">JUb102</strain>
    </source>
</reference>
<dbReference type="OrthoDB" id="9791837at2"/>
<dbReference type="GO" id="GO:0032259">
    <property type="term" value="P:methylation"/>
    <property type="evidence" value="ECO:0007669"/>
    <property type="project" value="UniProtKB-KW"/>
</dbReference>
<comment type="caution">
    <text evidence="3">The sequence shown here is derived from an EMBL/GenBank/DDBJ whole genome shotgun (WGS) entry which is preliminary data.</text>
</comment>
<name>A0A4V2V347_9GAMM</name>
<evidence type="ECO:0000313" key="3">
    <source>
        <dbReference type="EMBL" id="TCT29211.1"/>
    </source>
</evidence>
<dbReference type="AlphaFoldDB" id="A0A4V2V347"/>
<accession>A0A4V2V347</accession>
<evidence type="ECO:0000313" key="4">
    <source>
        <dbReference type="Proteomes" id="UP000295055"/>
    </source>
</evidence>
<dbReference type="CDD" id="cd02440">
    <property type="entry name" value="AdoMet_MTases"/>
    <property type="match status" value="1"/>
</dbReference>
<dbReference type="SUPFAM" id="SSF53335">
    <property type="entry name" value="S-adenosyl-L-methionine-dependent methyltransferases"/>
    <property type="match status" value="1"/>
</dbReference>
<evidence type="ECO:0000259" key="2">
    <source>
        <dbReference type="Pfam" id="PF13649"/>
    </source>
</evidence>
<dbReference type="InterPro" id="IPR029063">
    <property type="entry name" value="SAM-dependent_MTases_sf"/>
</dbReference>
<dbReference type="InterPro" id="IPR041698">
    <property type="entry name" value="Methyltransf_25"/>
</dbReference>
<keyword evidence="3" id="KW-0489">Methyltransferase</keyword>
<dbReference type="Proteomes" id="UP000295055">
    <property type="component" value="Unassembled WGS sequence"/>
</dbReference>
<proteinExistence type="predicted"/>
<dbReference type="Pfam" id="PF13649">
    <property type="entry name" value="Methyltransf_25"/>
    <property type="match status" value="1"/>
</dbReference>